<name>A0A8J2L0S5_9HEXA</name>
<comment type="caution">
    <text evidence="3">The sequence shown here is derived from an EMBL/GenBank/DDBJ whole genome shotgun (WGS) entry which is preliminary data.</text>
</comment>
<dbReference type="PANTHER" id="PTHR46599:SF3">
    <property type="entry name" value="PIGGYBAC TRANSPOSABLE ELEMENT-DERIVED PROTEIN 4"/>
    <property type="match status" value="1"/>
</dbReference>
<feature type="region of interest" description="Disordered" evidence="1">
    <location>
        <begin position="1"/>
        <end position="66"/>
    </location>
</feature>
<protein>
    <recommendedName>
        <fullName evidence="2">PiggyBac transposable element-derived protein domain-containing protein</fullName>
    </recommendedName>
</protein>
<dbReference type="PANTHER" id="PTHR46599">
    <property type="entry name" value="PIGGYBAC TRANSPOSABLE ELEMENT-DERIVED PROTEIN 4"/>
    <property type="match status" value="1"/>
</dbReference>
<dbReference type="Pfam" id="PF13843">
    <property type="entry name" value="DDE_Tnp_1_7"/>
    <property type="match status" value="2"/>
</dbReference>
<dbReference type="OrthoDB" id="10049986at2759"/>
<evidence type="ECO:0000313" key="4">
    <source>
        <dbReference type="Proteomes" id="UP000708208"/>
    </source>
</evidence>
<gene>
    <name evidence="3" type="ORF">AFUS01_LOCUS33297</name>
</gene>
<accession>A0A8J2L0S5</accession>
<reference evidence="3" key="1">
    <citation type="submission" date="2021-06" db="EMBL/GenBank/DDBJ databases">
        <authorList>
            <person name="Hodson N. C."/>
            <person name="Mongue J. A."/>
            <person name="Jaron S. K."/>
        </authorList>
    </citation>
    <scope>NUCLEOTIDE SEQUENCE</scope>
</reference>
<dbReference type="Proteomes" id="UP000708208">
    <property type="component" value="Unassembled WGS sequence"/>
</dbReference>
<proteinExistence type="predicted"/>
<sequence>MAGRSLRPRKAVNYTCLNQSGTLSDSTDDEDHESEGVFTEEAQVEDAILSSREDEDPDLEETGNVFAGRDGTQWTTRVPRAPLDAWRFSLQDFQDGPKNEANVPENKNRTKLDFFKLMISHDTTKIICNWTNKWAHFCVRNWNKNHPTGKPRLWRDVTVTEILGFFGLILLGGVEKAKKKPWTEMWTKNEKYRNPAFVATMSRDRFFSLMSVIRFDDAIERHRLSNLPRSSNSIEDNDKLDPIRKVFEAITSIFAELYTPAAKLCIDEQLLIVYTGKEGNQREIGLGKNVVLKLVKQSSELHSDTTKNLPKSSTFLFNEDHTVTLVRHNSQKNNFVLLLSSAHFDNDRLSVPYKKGQFDLPIIIDYYNSNKFGVDTADQMIGNYRGQYPSKRWPMKLLVHLLDCVALNACIIWTRNSPLWNNAHKSSRRKFIRELANELITPQIQNRATTVANLPGHTRSAMKIMGIDTQTNIRQIQQQSGDDPGQRLQGRCSFDPGPVRQKKVSRRKCKKCEAWICEEHWRLLCPTCFELYSANQLISNVSPNTSAASDE</sequence>
<evidence type="ECO:0000313" key="3">
    <source>
        <dbReference type="EMBL" id="CAG7823060.1"/>
    </source>
</evidence>
<feature type="domain" description="PiggyBac transposable element-derived protein" evidence="2">
    <location>
        <begin position="303"/>
        <end position="409"/>
    </location>
</feature>
<evidence type="ECO:0000259" key="2">
    <source>
        <dbReference type="Pfam" id="PF13843"/>
    </source>
</evidence>
<organism evidence="3 4">
    <name type="scientific">Allacma fusca</name>
    <dbReference type="NCBI Taxonomy" id="39272"/>
    <lineage>
        <taxon>Eukaryota</taxon>
        <taxon>Metazoa</taxon>
        <taxon>Ecdysozoa</taxon>
        <taxon>Arthropoda</taxon>
        <taxon>Hexapoda</taxon>
        <taxon>Collembola</taxon>
        <taxon>Symphypleona</taxon>
        <taxon>Sminthuridae</taxon>
        <taxon>Allacma</taxon>
    </lineage>
</organism>
<dbReference type="EMBL" id="CAJVCH010528260">
    <property type="protein sequence ID" value="CAG7823060.1"/>
    <property type="molecule type" value="Genomic_DNA"/>
</dbReference>
<feature type="compositionally biased region" description="Basic residues" evidence="1">
    <location>
        <begin position="1"/>
        <end position="10"/>
    </location>
</feature>
<keyword evidence="4" id="KW-1185">Reference proteome</keyword>
<dbReference type="InterPro" id="IPR029526">
    <property type="entry name" value="PGBD"/>
</dbReference>
<evidence type="ECO:0000256" key="1">
    <source>
        <dbReference type="SAM" id="MobiDB-lite"/>
    </source>
</evidence>
<feature type="domain" description="PiggyBac transposable element-derived protein" evidence="2">
    <location>
        <begin position="113"/>
        <end position="277"/>
    </location>
</feature>
<dbReference type="AlphaFoldDB" id="A0A8J2L0S5"/>